<sequence length="79" mass="9322">MHTQSWTRDNNVGDVNVRALTGINVKKGLRISLMHTSHMQNIHTYVKEKYRTMHRAMFLLSSPARPFRPQLRCKRMSLK</sequence>
<proteinExistence type="predicted"/>
<dbReference type="Proteomes" id="UP000789702">
    <property type="component" value="Unassembled WGS sequence"/>
</dbReference>
<protein>
    <submittedName>
        <fullName evidence="1">9124_t:CDS:1</fullName>
    </submittedName>
</protein>
<comment type="caution">
    <text evidence="1">The sequence shown here is derived from an EMBL/GenBank/DDBJ whole genome shotgun (WGS) entry which is preliminary data.</text>
</comment>
<dbReference type="EMBL" id="CAJVPU010017074">
    <property type="protein sequence ID" value="CAG8657391.1"/>
    <property type="molecule type" value="Genomic_DNA"/>
</dbReference>
<organism evidence="1 2">
    <name type="scientific">Dentiscutata heterogama</name>
    <dbReference type="NCBI Taxonomy" id="1316150"/>
    <lineage>
        <taxon>Eukaryota</taxon>
        <taxon>Fungi</taxon>
        <taxon>Fungi incertae sedis</taxon>
        <taxon>Mucoromycota</taxon>
        <taxon>Glomeromycotina</taxon>
        <taxon>Glomeromycetes</taxon>
        <taxon>Diversisporales</taxon>
        <taxon>Gigasporaceae</taxon>
        <taxon>Dentiscutata</taxon>
    </lineage>
</organism>
<evidence type="ECO:0000313" key="2">
    <source>
        <dbReference type="Proteomes" id="UP000789702"/>
    </source>
</evidence>
<reference evidence="1" key="1">
    <citation type="submission" date="2021-06" db="EMBL/GenBank/DDBJ databases">
        <authorList>
            <person name="Kallberg Y."/>
            <person name="Tangrot J."/>
            <person name="Rosling A."/>
        </authorList>
    </citation>
    <scope>NUCLEOTIDE SEQUENCE</scope>
    <source>
        <strain evidence="1">IL203A</strain>
    </source>
</reference>
<evidence type="ECO:0000313" key="1">
    <source>
        <dbReference type="EMBL" id="CAG8657391.1"/>
    </source>
</evidence>
<feature type="non-terminal residue" evidence="1">
    <location>
        <position position="79"/>
    </location>
</feature>
<keyword evidence="2" id="KW-1185">Reference proteome</keyword>
<name>A0ACA9NH78_9GLOM</name>
<accession>A0ACA9NH78</accession>
<gene>
    <name evidence="1" type="ORF">DHETER_LOCUS9590</name>
</gene>